<feature type="region of interest" description="Disordered" evidence="5">
    <location>
        <begin position="151"/>
        <end position="170"/>
    </location>
</feature>
<dbReference type="InterPro" id="IPR000742">
    <property type="entry name" value="EGF"/>
</dbReference>
<dbReference type="SMART" id="SM00179">
    <property type="entry name" value="EGF_CA"/>
    <property type="match status" value="2"/>
</dbReference>
<dbReference type="PROSITE" id="PS50026">
    <property type="entry name" value="EGF_3"/>
    <property type="match status" value="1"/>
</dbReference>
<dbReference type="Pfam" id="PF14670">
    <property type="entry name" value="FXa_inhibition"/>
    <property type="match status" value="1"/>
</dbReference>
<comment type="caution">
    <text evidence="7">The sequence shown here is derived from an EMBL/GenBank/DDBJ whole genome shotgun (WGS) entry which is preliminary data.</text>
</comment>
<dbReference type="PROSITE" id="PS01187">
    <property type="entry name" value="EGF_CA"/>
    <property type="match status" value="1"/>
</dbReference>
<dbReference type="EMBL" id="WNTK01000003">
    <property type="protein sequence ID" value="KAG9488338.1"/>
    <property type="molecule type" value="Genomic_DNA"/>
</dbReference>
<name>A0A8J6FI41_ELECQ</name>
<keyword evidence="8" id="KW-1185">Reference proteome</keyword>
<dbReference type="InterPro" id="IPR008160">
    <property type="entry name" value="Collagen"/>
</dbReference>
<evidence type="ECO:0000259" key="6">
    <source>
        <dbReference type="PROSITE" id="PS50026"/>
    </source>
</evidence>
<evidence type="ECO:0000313" key="7">
    <source>
        <dbReference type="EMBL" id="KAG9488338.1"/>
    </source>
</evidence>
<dbReference type="SUPFAM" id="SSF57196">
    <property type="entry name" value="EGF/Laminin"/>
    <property type="match status" value="2"/>
</dbReference>
<evidence type="ECO:0000256" key="4">
    <source>
        <dbReference type="PROSITE-ProRule" id="PRU00076"/>
    </source>
</evidence>
<dbReference type="OrthoDB" id="9946071at2759"/>
<evidence type="ECO:0000256" key="3">
    <source>
        <dbReference type="ARBA" id="ARBA00023157"/>
    </source>
</evidence>
<feature type="compositionally biased region" description="Pro residues" evidence="5">
    <location>
        <begin position="233"/>
        <end position="242"/>
    </location>
</feature>
<reference evidence="7" key="1">
    <citation type="thesis" date="2020" institute="ProQuest LLC" country="789 East Eisenhower Parkway, Ann Arbor, MI, USA">
        <title>Comparative Genomics and Chromosome Evolution.</title>
        <authorList>
            <person name="Mudd A.B."/>
        </authorList>
    </citation>
    <scope>NUCLEOTIDE SEQUENCE</scope>
    <source>
        <strain evidence="7">HN-11 Male</strain>
        <tissue evidence="7">Kidney and liver</tissue>
    </source>
</reference>
<dbReference type="InterPro" id="IPR001881">
    <property type="entry name" value="EGF-like_Ca-bd_dom"/>
</dbReference>
<dbReference type="CDD" id="cd00054">
    <property type="entry name" value="EGF_CA"/>
    <property type="match status" value="1"/>
</dbReference>
<dbReference type="PANTHER" id="PTHR24637">
    <property type="entry name" value="COLLAGEN"/>
    <property type="match status" value="1"/>
</dbReference>
<dbReference type="Proteomes" id="UP000770717">
    <property type="component" value="Unassembled WGS sequence"/>
</dbReference>
<organism evidence="7 8">
    <name type="scientific">Eleutherodactylus coqui</name>
    <name type="common">Puerto Rican coqui</name>
    <dbReference type="NCBI Taxonomy" id="57060"/>
    <lineage>
        <taxon>Eukaryota</taxon>
        <taxon>Metazoa</taxon>
        <taxon>Chordata</taxon>
        <taxon>Craniata</taxon>
        <taxon>Vertebrata</taxon>
        <taxon>Euteleostomi</taxon>
        <taxon>Amphibia</taxon>
        <taxon>Batrachia</taxon>
        <taxon>Anura</taxon>
        <taxon>Neobatrachia</taxon>
        <taxon>Hyloidea</taxon>
        <taxon>Eleutherodactylidae</taxon>
        <taxon>Eleutherodactylinae</taxon>
        <taxon>Eleutherodactylus</taxon>
        <taxon>Eleutherodactylus</taxon>
    </lineage>
</organism>
<keyword evidence="1 4" id="KW-0245">EGF-like domain</keyword>
<dbReference type="FunFam" id="2.10.25.10:FF:000010">
    <property type="entry name" value="Pro-epidermal growth factor"/>
    <property type="match status" value="1"/>
</dbReference>
<feature type="region of interest" description="Disordered" evidence="5">
    <location>
        <begin position="205"/>
        <end position="292"/>
    </location>
</feature>
<proteinExistence type="predicted"/>
<keyword evidence="3" id="KW-1015">Disulfide bond</keyword>
<dbReference type="InterPro" id="IPR018097">
    <property type="entry name" value="EGF_Ca-bd_CS"/>
</dbReference>
<accession>A0A8J6FI41</accession>
<dbReference type="PROSITE" id="PS01186">
    <property type="entry name" value="EGF_2"/>
    <property type="match status" value="1"/>
</dbReference>
<protein>
    <recommendedName>
        <fullName evidence="6">EGF-like domain-containing protein</fullName>
    </recommendedName>
</protein>
<dbReference type="Gene3D" id="2.10.25.10">
    <property type="entry name" value="Laminin"/>
    <property type="match status" value="2"/>
</dbReference>
<feature type="compositionally biased region" description="Low complexity" evidence="5">
    <location>
        <begin position="243"/>
        <end position="253"/>
    </location>
</feature>
<evidence type="ECO:0000256" key="5">
    <source>
        <dbReference type="SAM" id="MobiDB-lite"/>
    </source>
</evidence>
<dbReference type="PANTHER" id="PTHR24637:SF396">
    <property type="entry name" value="COLLAGEN AND CALCIUM BINDING EGF DOMAINS 1"/>
    <property type="match status" value="1"/>
</dbReference>
<dbReference type="Pfam" id="PF01391">
    <property type="entry name" value="Collagen"/>
    <property type="match status" value="1"/>
</dbReference>
<feature type="compositionally biased region" description="Low complexity" evidence="5">
    <location>
        <begin position="263"/>
        <end position="272"/>
    </location>
</feature>
<evidence type="ECO:0000313" key="8">
    <source>
        <dbReference type="Proteomes" id="UP000770717"/>
    </source>
</evidence>
<sequence length="367" mass="40467">MKLKRRRHKLDIRKYFLTVRVINEWNRLPRGWKKCCKGFKFVLGQCIPEDYDVCSEAPCEQQCTDNFGRVLCTCYPGYQYDRERHRNREKPYCLDIDECALKNQTVCSQICINTVGSYKCECHEGYFLEEDGKTCTKGNQGKTAERKVLKNQNQKTLKSAETNRINDPQSSCNILDKPVLALLPNSVSESSKQITADKVLASSMYVQGPPGLPGTQGPPGLPGPKGSAGQPGLPGPPGPPGPRGFMGPMGPSPEISHIKQGRRGPVGPPGAAGKDGSKGDRGAPGPRGLPGPPGSFDFLLLMMADIRNDIAELQDKVFGRRTHSSAEEFPLPQEFSNHHDSVDFGSGEDYKQRTVSKNLRTDKTNHH</sequence>
<feature type="domain" description="EGF-like" evidence="6">
    <location>
        <begin position="95"/>
        <end position="136"/>
    </location>
</feature>
<dbReference type="AlphaFoldDB" id="A0A8J6FI41"/>
<gene>
    <name evidence="7" type="ORF">GDO78_007900</name>
</gene>
<feature type="region of interest" description="Disordered" evidence="5">
    <location>
        <begin position="324"/>
        <end position="367"/>
    </location>
</feature>
<evidence type="ECO:0000256" key="2">
    <source>
        <dbReference type="ARBA" id="ARBA00022737"/>
    </source>
</evidence>
<dbReference type="GO" id="GO:0005509">
    <property type="term" value="F:calcium ion binding"/>
    <property type="evidence" value="ECO:0007669"/>
    <property type="project" value="InterPro"/>
</dbReference>
<dbReference type="InterPro" id="IPR000152">
    <property type="entry name" value="EGF-type_Asp/Asn_hydroxyl_site"/>
</dbReference>
<feature type="compositionally biased region" description="Basic and acidic residues" evidence="5">
    <location>
        <begin position="336"/>
        <end position="352"/>
    </location>
</feature>
<dbReference type="PROSITE" id="PS00010">
    <property type="entry name" value="ASX_HYDROXYL"/>
    <property type="match status" value="1"/>
</dbReference>
<keyword evidence="2" id="KW-0677">Repeat</keyword>
<dbReference type="SMART" id="SM00181">
    <property type="entry name" value="EGF"/>
    <property type="match status" value="2"/>
</dbReference>
<comment type="caution">
    <text evidence="4">Lacks conserved residue(s) required for the propagation of feature annotation.</text>
</comment>
<evidence type="ECO:0000256" key="1">
    <source>
        <dbReference type="ARBA" id="ARBA00022536"/>
    </source>
</evidence>